<evidence type="ECO:0008006" key="4">
    <source>
        <dbReference type="Google" id="ProtNLM"/>
    </source>
</evidence>
<dbReference type="RefSeq" id="XP_045956266.1">
    <property type="nucleotide sequence ID" value="XM_046103294.1"/>
</dbReference>
<feature type="signal peptide" evidence="1">
    <location>
        <begin position="1"/>
        <end position="16"/>
    </location>
</feature>
<evidence type="ECO:0000313" key="2">
    <source>
        <dbReference type="EMBL" id="KAH6651988.1"/>
    </source>
</evidence>
<dbReference type="Gene3D" id="2.115.10.20">
    <property type="entry name" value="Glycosyl hydrolase domain, family 43"/>
    <property type="match status" value="1"/>
</dbReference>
<comment type="caution">
    <text evidence="2">The sequence shown here is derived from an EMBL/GenBank/DDBJ whole genome shotgun (WGS) entry which is preliminary data.</text>
</comment>
<feature type="chain" id="PRO_5040332205" description="Arabinosidase" evidence="1">
    <location>
        <begin position="17"/>
        <end position="337"/>
    </location>
</feature>
<name>A0A9P8UH31_9PEZI</name>
<keyword evidence="1" id="KW-0732">Signal</keyword>
<dbReference type="PANTHER" id="PTHR43301:SF8">
    <property type="entry name" value="ARABINOSIDASE-RELATED"/>
    <property type="match status" value="1"/>
</dbReference>
<dbReference type="Proteomes" id="UP000758603">
    <property type="component" value="Unassembled WGS sequence"/>
</dbReference>
<keyword evidence="3" id="KW-1185">Reference proteome</keyword>
<dbReference type="InterPro" id="IPR023296">
    <property type="entry name" value="Glyco_hydro_beta-prop_sf"/>
</dbReference>
<dbReference type="InterPro" id="IPR050727">
    <property type="entry name" value="GH43_arabinanases"/>
</dbReference>
<dbReference type="AlphaFoldDB" id="A0A9P8UH31"/>
<dbReference type="CDD" id="cd08983">
    <property type="entry name" value="GH43_Bt3655-like"/>
    <property type="match status" value="1"/>
</dbReference>
<dbReference type="SUPFAM" id="SSF75005">
    <property type="entry name" value="Arabinanase/levansucrase/invertase"/>
    <property type="match status" value="1"/>
</dbReference>
<dbReference type="EMBL" id="JAGPXC010000006">
    <property type="protein sequence ID" value="KAH6651988.1"/>
    <property type="molecule type" value="Genomic_DNA"/>
</dbReference>
<accession>A0A9P8UH31</accession>
<sequence>MQLSLASLCLIGATVARSVGDSLYEAMLAKKADPSKVGYLAVYWKTAESGVFFSLSTNDDPLNFAEVNGGDPVFVPAAGTKVIRDVSIVAGGGDEAGLKWYIIGTDLNIGATTWDKSTRTGSKGVLTYESTNLVNWTDERLVEVEGATAGMVWAPDALWDDELGAYFVTWSSKFYEESDTNHTGNSTTPLYVRAALTKDFTTYQAPATYIDNSPSDTLDQAFMRINDTTLIRFITGGGLNGPSVEVSYDGLWGEWARPEDSIAASYEGPYGWWDNKIDGKAWLLCDLVGGAAGLRGWYSGNPESGLFTRDSSSDPTYMRHGSVLAVTQEQYDALISL</sequence>
<gene>
    <name evidence="2" type="ORF">BKA67DRAFT_572618</name>
</gene>
<protein>
    <recommendedName>
        <fullName evidence="4">Arabinosidase</fullName>
    </recommendedName>
</protein>
<organism evidence="2 3">
    <name type="scientific">Truncatella angustata</name>
    <dbReference type="NCBI Taxonomy" id="152316"/>
    <lineage>
        <taxon>Eukaryota</taxon>
        <taxon>Fungi</taxon>
        <taxon>Dikarya</taxon>
        <taxon>Ascomycota</taxon>
        <taxon>Pezizomycotina</taxon>
        <taxon>Sordariomycetes</taxon>
        <taxon>Xylariomycetidae</taxon>
        <taxon>Amphisphaeriales</taxon>
        <taxon>Sporocadaceae</taxon>
        <taxon>Truncatella</taxon>
    </lineage>
</organism>
<dbReference type="PANTHER" id="PTHR43301">
    <property type="entry name" value="ARABINAN ENDO-1,5-ALPHA-L-ARABINOSIDASE"/>
    <property type="match status" value="1"/>
</dbReference>
<evidence type="ECO:0000256" key="1">
    <source>
        <dbReference type="SAM" id="SignalP"/>
    </source>
</evidence>
<dbReference type="OrthoDB" id="19657at2759"/>
<dbReference type="GeneID" id="70132186"/>
<reference evidence="2" key="1">
    <citation type="journal article" date="2021" name="Nat. Commun.">
        <title>Genetic determinants of endophytism in the Arabidopsis root mycobiome.</title>
        <authorList>
            <person name="Mesny F."/>
            <person name="Miyauchi S."/>
            <person name="Thiergart T."/>
            <person name="Pickel B."/>
            <person name="Atanasova L."/>
            <person name="Karlsson M."/>
            <person name="Huettel B."/>
            <person name="Barry K.W."/>
            <person name="Haridas S."/>
            <person name="Chen C."/>
            <person name="Bauer D."/>
            <person name="Andreopoulos W."/>
            <person name="Pangilinan J."/>
            <person name="LaButti K."/>
            <person name="Riley R."/>
            <person name="Lipzen A."/>
            <person name="Clum A."/>
            <person name="Drula E."/>
            <person name="Henrissat B."/>
            <person name="Kohler A."/>
            <person name="Grigoriev I.V."/>
            <person name="Martin F.M."/>
            <person name="Hacquard S."/>
        </authorList>
    </citation>
    <scope>NUCLEOTIDE SEQUENCE</scope>
    <source>
        <strain evidence="2">MPI-SDFR-AT-0073</strain>
    </source>
</reference>
<evidence type="ECO:0000313" key="3">
    <source>
        <dbReference type="Proteomes" id="UP000758603"/>
    </source>
</evidence>
<proteinExistence type="predicted"/>